<evidence type="ECO:0000313" key="1">
    <source>
        <dbReference type="EMBL" id="GER31983.1"/>
    </source>
</evidence>
<proteinExistence type="predicted"/>
<protein>
    <submittedName>
        <fullName evidence="1">Uncharacterized protein</fullName>
    </submittedName>
</protein>
<keyword evidence="2" id="KW-1185">Reference proteome</keyword>
<dbReference type="Proteomes" id="UP000325081">
    <property type="component" value="Unassembled WGS sequence"/>
</dbReference>
<accession>A0A5A7PGG8</accession>
<organism evidence="1 2">
    <name type="scientific">Striga asiatica</name>
    <name type="common">Asiatic witchweed</name>
    <name type="synonym">Buchnera asiatica</name>
    <dbReference type="NCBI Taxonomy" id="4170"/>
    <lineage>
        <taxon>Eukaryota</taxon>
        <taxon>Viridiplantae</taxon>
        <taxon>Streptophyta</taxon>
        <taxon>Embryophyta</taxon>
        <taxon>Tracheophyta</taxon>
        <taxon>Spermatophyta</taxon>
        <taxon>Magnoliopsida</taxon>
        <taxon>eudicotyledons</taxon>
        <taxon>Gunneridae</taxon>
        <taxon>Pentapetalae</taxon>
        <taxon>asterids</taxon>
        <taxon>lamiids</taxon>
        <taxon>Lamiales</taxon>
        <taxon>Orobanchaceae</taxon>
        <taxon>Buchnereae</taxon>
        <taxon>Striga</taxon>
    </lineage>
</organism>
<dbReference type="AlphaFoldDB" id="A0A5A7PGG8"/>
<dbReference type="EMBL" id="BKCP01004528">
    <property type="protein sequence ID" value="GER31983.1"/>
    <property type="molecule type" value="Genomic_DNA"/>
</dbReference>
<comment type="caution">
    <text evidence="1">The sequence shown here is derived from an EMBL/GenBank/DDBJ whole genome shotgun (WGS) entry which is preliminary data.</text>
</comment>
<gene>
    <name evidence="1" type="ORF">STAS_08027</name>
</gene>
<evidence type="ECO:0000313" key="2">
    <source>
        <dbReference type="Proteomes" id="UP000325081"/>
    </source>
</evidence>
<name>A0A5A7PGG8_STRAF</name>
<sequence>MSSTSVTTDTGNCVGDDSNDWSFVVEADNSNWSELFRVWQNGCVWWRCGGAFMNLGGRRRSTVEELTDQLAVAGDGACSQYVAARMPVGDNGGDQRSMVEELRG</sequence>
<reference evidence="2" key="1">
    <citation type="journal article" date="2019" name="Curr. Biol.">
        <title>Genome Sequence of Striga asiatica Provides Insight into the Evolution of Plant Parasitism.</title>
        <authorList>
            <person name="Yoshida S."/>
            <person name="Kim S."/>
            <person name="Wafula E.K."/>
            <person name="Tanskanen J."/>
            <person name="Kim Y.M."/>
            <person name="Honaas L."/>
            <person name="Yang Z."/>
            <person name="Spallek T."/>
            <person name="Conn C.E."/>
            <person name="Ichihashi Y."/>
            <person name="Cheong K."/>
            <person name="Cui S."/>
            <person name="Der J.P."/>
            <person name="Gundlach H."/>
            <person name="Jiao Y."/>
            <person name="Hori C."/>
            <person name="Ishida J.K."/>
            <person name="Kasahara H."/>
            <person name="Kiba T."/>
            <person name="Kim M.S."/>
            <person name="Koo N."/>
            <person name="Laohavisit A."/>
            <person name="Lee Y.H."/>
            <person name="Lumba S."/>
            <person name="McCourt P."/>
            <person name="Mortimer J.C."/>
            <person name="Mutuku J.M."/>
            <person name="Nomura T."/>
            <person name="Sasaki-Sekimoto Y."/>
            <person name="Seto Y."/>
            <person name="Wang Y."/>
            <person name="Wakatake T."/>
            <person name="Sakakibara H."/>
            <person name="Demura T."/>
            <person name="Yamaguchi S."/>
            <person name="Yoneyama K."/>
            <person name="Manabe R.I."/>
            <person name="Nelson D.C."/>
            <person name="Schulman A.H."/>
            <person name="Timko M.P."/>
            <person name="dePamphilis C.W."/>
            <person name="Choi D."/>
            <person name="Shirasu K."/>
        </authorList>
    </citation>
    <scope>NUCLEOTIDE SEQUENCE [LARGE SCALE GENOMIC DNA]</scope>
    <source>
        <strain evidence="2">cv. UVA1</strain>
    </source>
</reference>